<keyword evidence="12" id="KW-1185">Reference proteome</keyword>
<evidence type="ECO:0000259" key="11">
    <source>
        <dbReference type="PROSITE" id="PS50089"/>
    </source>
</evidence>
<dbReference type="OrthoDB" id="8062037at2759"/>
<dbReference type="RefSeq" id="XP_030523297.1">
    <property type="nucleotide sequence ID" value="XM_030667437.1"/>
</dbReference>
<evidence type="ECO:0000256" key="3">
    <source>
        <dbReference type="ARBA" id="ARBA00012483"/>
    </source>
</evidence>
<dbReference type="GO" id="GO:0010228">
    <property type="term" value="P:vegetative to reproductive phase transition of meristem"/>
    <property type="evidence" value="ECO:0007669"/>
    <property type="project" value="UniProtKB-ARBA"/>
</dbReference>
<dbReference type="RefSeq" id="XP_030523296.1">
    <property type="nucleotide sequence ID" value="XM_030667436.1"/>
</dbReference>
<keyword evidence="6 9" id="KW-0863">Zinc-finger</keyword>
<evidence type="ECO:0000256" key="1">
    <source>
        <dbReference type="ARBA" id="ARBA00000900"/>
    </source>
</evidence>
<dbReference type="RefSeq" id="XP_048128879.1">
    <property type="nucleotide sequence ID" value="XM_048272922.1"/>
</dbReference>
<keyword evidence="4" id="KW-0808">Transferase</keyword>
<dbReference type="GO" id="GO:0008270">
    <property type="term" value="F:zinc ion binding"/>
    <property type="evidence" value="ECO:0007669"/>
    <property type="project" value="UniProtKB-KW"/>
</dbReference>
<evidence type="ECO:0000256" key="5">
    <source>
        <dbReference type="ARBA" id="ARBA00022723"/>
    </source>
</evidence>
<dbReference type="GeneID" id="115735959"/>
<feature type="region of interest" description="Disordered" evidence="10">
    <location>
        <begin position="428"/>
        <end position="470"/>
    </location>
</feature>
<reference evidence="13 14" key="1">
    <citation type="submission" date="2025-04" db="UniProtKB">
        <authorList>
            <consortium name="RefSeq"/>
        </authorList>
    </citation>
    <scope>IDENTIFICATION</scope>
    <source>
        <tissue evidence="16 17">Leaf</tissue>
    </source>
</reference>
<dbReference type="PROSITE" id="PS50089">
    <property type="entry name" value="ZF_RING_2"/>
    <property type="match status" value="1"/>
</dbReference>
<feature type="compositionally biased region" description="Polar residues" evidence="10">
    <location>
        <begin position="429"/>
        <end position="443"/>
    </location>
</feature>
<dbReference type="RefSeq" id="XP_048128881.1">
    <property type="nucleotide sequence ID" value="XM_048272924.1"/>
</dbReference>
<dbReference type="EC" id="2.3.2.27" evidence="3"/>
<feature type="region of interest" description="Disordered" evidence="10">
    <location>
        <begin position="257"/>
        <end position="343"/>
    </location>
</feature>
<evidence type="ECO:0000313" key="16">
    <source>
        <dbReference type="RefSeq" id="XP_048128878.1"/>
    </source>
</evidence>
<protein>
    <recommendedName>
        <fullName evidence="3">RING-type E3 ubiquitin transferase</fullName>
        <ecNumber evidence="3">2.3.2.27</ecNumber>
    </recommendedName>
</protein>
<dbReference type="GO" id="GO:0043161">
    <property type="term" value="P:proteasome-mediated ubiquitin-dependent protein catabolic process"/>
    <property type="evidence" value="ECO:0007669"/>
    <property type="project" value="UniProtKB-ARBA"/>
</dbReference>
<dbReference type="GO" id="GO:0061630">
    <property type="term" value="F:ubiquitin protein ligase activity"/>
    <property type="evidence" value="ECO:0007669"/>
    <property type="project" value="UniProtKB-EC"/>
</dbReference>
<feature type="compositionally biased region" description="Polar residues" evidence="10">
    <location>
        <begin position="517"/>
        <end position="532"/>
    </location>
</feature>
<dbReference type="RefSeq" id="XP_048128882.1">
    <property type="nucleotide sequence ID" value="XM_048272925.1"/>
</dbReference>
<feature type="region of interest" description="Disordered" evidence="10">
    <location>
        <begin position="517"/>
        <end position="538"/>
    </location>
</feature>
<name>A0A8B8NLD0_9MYRT</name>
<feature type="compositionally biased region" description="Low complexity" evidence="10">
    <location>
        <begin position="454"/>
        <end position="470"/>
    </location>
</feature>
<keyword evidence="5" id="KW-0479">Metal-binding</keyword>
<feature type="region of interest" description="Disordered" evidence="10">
    <location>
        <begin position="81"/>
        <end position="114"/>
    </location>
</feature>
<comment type="catalytic activity">
    <reaction evidence="1">
        <text>S-ubiquitinyl-[E2 ubiquitin-conjugating enzyme]-L-cysteine + [acceptor protein]-L-lysine = [E2 ubiquitin-conjugating enzyme]-L-cysteine + N(6)-ubiquitinyl-[acceptor protein]-L-lysine.</text>
        <dbReference type="EC" id="2.3.2.27"/>
    </reaction>
</comment>
<feature type="region of interest" description="Disordered" evidence="10">
    <location>
        <begin position="189"/>
        <end position="214"/>
    </location>
</feature>
<sequence length="703" mass="75932">MQGQKSNSGSVPDNFDVNMGSFSHNNDLNQHSTLNNSSHLEGSRFSINMGSSSEATLANAVGHGIEDFTGWSLGHPSSILHQESQVSHEDRKGKQSCAPTMSGEGGSSSAGRQFERPNVFLPGLHISNQIPAGPVGFRNSSTNADPWRANLSERYAGHTAGPGASASPSPNNSRSQEADDMISDIASSANFGSLSSSSGQMEERHDGSSSSMGYWGSSCKRKAFEGTSGHPHAGSSSGYYPQTEGVPWPPTGLSLSQPMSWNSPGAHYQEPLYPRTGIGMREGNPSPFSSSRVTGNSEIPPRNYSGQLSSGPQQESDPSRSARRANAFSLQQSHRSRRPNPLDPRLAFMVATNTHTPQTELNMRPPSGPSRNMDAVPWNATSALRSSNVSSSFLPGEVVVQEGVNFRSNSRSISDVHMVPLAEARTLQDPASWSSAGRNTSGPNGRPTVLVDASSSVQSSPPSRIPIQSPVPYGEQLLELAPWSLSPPVDGELSRRSSPLLPIPSSASSLQEIAVSTGANNQGNHPESTRSSSADRRLEGVHESWRALTANVEGRQRVVSEILQVLEAMQRGERVRAEDYVIFQPFLTNGFGEMHDRHRDMRLDVDNMSYEELLALEERIGDVSTGLSEETIFKFLKRQKKNVSVAGELPQDVEPCCICQEEYAEGDDLGVLGCGHEFHADCIKQWLMRKNLCPICKTTGLPI</sequence>
<dbReference type="RefSeq" id="XP_048128878.1">
    <property type="nucleotide sequence ID" value="XM_048272921.1"/>
</dbReference>
<evidence type="ECO:0000256" key="6">
    <source>
        <dbReference type="ARBA" id="ARBA00022771"/>
    </source>
</evidence>
<evidence type="ECO:0000256" key="4">
    <source>
        <dbReference type="ARBA" id="ARBA00022679"/>
    </source>
</evidence>
<feature type="region of interest" description="Disordered" evidence="10">
    <location>
        <begin position="156"/>
        <end position="177"/>
    </location>
</feature>
<dbReference type="AlphaFoldDB" id="A0A8B8NLD0"/>
<feature type="compositionally biased region" description="Polar residues" evidence="10">
    <location>
        <begin position="20"/>
        <end position="39"/>
    </location>
</feature>
<evidence type="ECO:0000313" key="20">
    <source>
        <dbReference type="RefSeq" id="XP_048128882.1"/>
    </source>
</evidence>
<evidence type="ECO:0000313" key="12">
    <source>
        <dbReference type="Proteomes" id="UP000827889"/>
    </source>
</evidence>
<dbReference type="Pfam" id="PF13639">
    <property type="entry name" value="zf-RING_2"/>
    <property type="match status" value="1"/>
</dbReference>
<evidence type="ECO:0000256" key="10">
    <source>
        <dbReference type="SAM" id="MobiDB-lite"/>
    </source>
</evidence>
<feature type="region of interest" description="Disordered" evidence="10">
    <location>
        <begin position="1"/>
        <end position="39"/>
    </location>
</feature>
<keyword evidence="7" id="KW-0833">Ubl conjugation pathway</keyword>
<evidence type="ECO:0000313" key="13">
    <source>
        <dbReference type="RefSeq" id="XP_030523296.1"/>
    </source>
</evidence>
<evidence type="ECO:0000313" key="19">
    <source>
        <dbReference type="RefSeq" id="XP_048128881.1"/>
    </source>
</evidence>
<feature type="compositionally biased region" description="Low complexity" evidence="10">
    <location>
        <begin position="161"/>
        <end position="173"/>
    </location>
</feature>
<dbReference type="InterPro" id="IPR045191">
    <property type="entry name" value="MBR1/2-like"/>
</dbReference>
<dbReference type="RefSeq" id="XP_030523299.1">
    <property type="nucleotide sequence ID" value="XM_030667439.1"/>
</dbReference>
<evidence type="ECO:0000313" key="15">
    <source>
        <dbReference type="RefSeq" id="XP_030523299.1"/>
    </source>
</evidence>
<comment type="pathway">
    <text evidence="2">Protein modification; protein ubiquitination.</text>
</comment>
<feature type="compositionally biased region" description="Polar residues" evidence="10">
    <location>
        <begin position="304"/>
        <end position="316"/>
    </location>
</feature>
<accession>A0A8B8NLD0</accession>
<dbReference type="Proteomes" id="UP000827889">
    <property type="component" value="Chromosome 11"/>
</dbReference>
<feature type="compositionally biased region" description="Polar residues" evidence="10">
    <location>
        <begin position="1"/>
        <end position="11"/>
    </location>
</feature>
<gene>
    <name evidence="13 14 15 16 17 18 19 20 21" type="primary">LOC115735959</name>
</gene>
<feature type="domain" description="RING-type" evidence="11">
    <location>
        <begin position="656"/>
        <end position="697"/>
    </location>
</feature>
<evidence type="ECO:0000313" key="17">
    <source>
        <dbReference type="RefSeq" id="XP_048128879.1"/>
    </source>
</evidence>
<dbReference type="SMART" id="SM00184">
    <property type="entry name" value="RING"/>
    <property type="match status" value="1"/>
</dbReference>
<dbReference type="FunFam" id="3.30.40.10:FF:000309">
    <property type="entry name" value="E3 ubiquitin-protein ligase MBR2"/>
    <property type="match status" value="1"/>
</dbReference>
<proteinExistence type="predicted"/>
<evidence type="ECO:0000256" key="7">
    <source>
        <dbReference type="ARBA" id="ARBA00022786"/>
    </source>
</evidence>
<evidence type="ECO:0000313" key="14">
    <source>
        <dbReference type="RefSeq" id="XP_030523297.1"/>
    </source>
</evidence>
<feature type="compositionally biased region" description="Polar residues" evidence="10">
    <location>
        <begin position="286"/>
        <end position="297"/>
    </location>
</feature>
<dbReference type="InterPro" id="IPR013083">
    <property type="entry name" value="Znf_RING/FYVE/PHD"/>
</dbReference>
<dbReference type="RefSeq" id="XP_048128883.1">
    <property type="nucleotide sequence ID" value="XM_048272926.1"/>
</dbReference>
<dbReference type="InterPro" id="IPR001841">
    <property type="entry name" value="Znf_RING"/>
</dbReference>
<dbReference type="PANTHER" id="PTHR22937:SF219">
    <property type="entry name" value="RING-TYPE E3 UBIQUITIN TRANSFERASE"/>
    <property type="match status" value="1"/>
</dbReference>
<evidence type="ECO:0000256" key="9">
    <source>
        <dbReference type="PROSITE-ProRule" id="PRU00175"/>
    </source>
</evidence>
<keyword evidence="8" id="KW-0862">Zinc</keyword>
<evidence type="ECO:0000313" key="21">
    <source>
        <dbReference type="RefSeq" id="XP_048128883.1"/>
    </source>
</evidence>
<organism evidence="12 14">
    <name type="scientific">Rhodamnia argentea</name>
    <dbReference type="NCBI Taxonomy" id="178133"/>
    <lineage>
        <taxon>Eukaryota</taxon>
        <taxon>Viridiplantae</taxon>
        <taxon>Streptophyta</taxon>
        <taxon>Embryophyta</taxon>
        <taxon>Tracheophyta</taxon>
        <taxon>Spermatophyta</taxon>
        <taxon>Magnoliopsida</taxon>
        <taxon>eudicotyledons</taxon>
        <taxon>Gunneridae</taxon>
        <taxon>Pentapetalae</taxon>
        <taxon>rosids</taxon>
        <taxon>malvids</taxon>
        <taxon>Myrtales</taxon>
        <taxon>Myrtaceae</taxon>
        <taxon>Myrtoideae</taxon>
        <taxon>Myrteae</taxon>
        <taxon>Australasian group</taxon>
        <taxon>Rhodamnia</taxon>
    </lineage>
</organism>
<dbReference type="SUPFAM" id="SSF57850">
    <property type="entry name" value="RING/U-box"/>
    <property type="match status" value="1"/>
</dbReference>
<dbReference type="PANTHER" id="PTHR22937">
    <property type="entry name" value="E3 UBIQUITIN-PROTEIN LIGASE RNF165"/>
    <property type="match status" value="1"/>
</dbReference>
<feature type="compositionally biased region" description="Low complexity" evidence="10">
    <location>
        <begin position="189"/>
        <end position="198"/>
    </location>
</feature>
<dbReference type="Gene3D" id="3.30.40.10">
    <property type="entry name" value="Zinc/RING finger domain, C3HC4 (zinc finger)"/>
    <property type="match status" value="1"/>
</dbReference>
<evidence type="ECO:0000256" key="8">
    <source>
        <dbReference type="ARBA" id="ARBA00022833"/>
    </source>
</evidence>
<evidence type="ECO:0000313" key="18">
    <source>
        <dbReference type="RefSeq" id="XP_048128880.1"/>
    </source>
</evidence>
<dbReference type="KEGG" id="rarg:115735959"/>
<evidence type="ECO:0000256" key="2">
    <source>
        <dbReference type="ARBA" id="ARBA00004906"/>
    </source>
</evidence>
<dbReference type="RefSeq" id="XP_048128880.1">
    <property type="nucleotide sequence ID" value="XM_048272923.1"/>
</dbReference>
<feature type="region of interest" description="Disordered" evidence="10">
    <location>
        <begin position="225"/>
        <end position="244"/>
    </location>
</feature>